<dbReference type="PANTHER" id="PTHR43024:SF1">
    <property type="entry name" value="UDP-N-ACETYLMURAMOYL-TRIPEPTIDE--D-ALANYL-D-ALANINE LIGASE"/>
    <property type="match status" value="1"/>
</dbReference>
<evidence type="ECO:0000256" key="1">
    <source>
        <dbReference type="ARBA" id="ARBA00022490"/>
    </source>
</evidence>
<evidence type="ECO:0000313" key="16">
    <source>
        <dbReference type="Proteomes" id="UP001501057"/>
    </source>
</evidence>
<evidence type="ECO:0000256" key="9">
    <source>
        <dbReference type="ARBA" id="ARBA00023316"/>
    </source>
</evidence>
<feature type="domain" description="Mur ligase C-terminal" evidence="13">
    <location>
        <begin position="321"/>
        <end position="441"/>
    </location>
</feature>
<comment type="caution">
    <text evidence="15">The sequence shown here is derived from an EMBL/GenBank/DDBJ whole genome shotgun (WGS) entry which is preliminary data.</text>
</comment>
<dbReference type="Pfam" id="PF08245">
    <property type="entry name" value="Mur_ligase_M"/>
    <property type="match status" value="1"/>
</dbReference>
<evidence type="ECO:0000256" key="7">
    <source>
        <dbReference type="ARBA" id="ARBA00022984"/>
    </source>
</evidence>
<comment type="similarity">
    <text evidence="10">Belongs to the MurCDEF family. MurF subfamily.</text>
</comment>
<comment type="subcellular location">
    <subcellularLocation>
        <location evidence="10 11">Cytoplasm</location>
    </subcellularLocation>
</comment>
<comment type="function">
    <text evidence="10 11">Involved in cell wall formation. Catalyzes the final step in the synthesis of UDP-N-acetylmuramoyl-pentapeptide, the precursor of murein.</text>
</comment>
<keyword evidence="7 10" id="KW-0573">Peptidoglycan synthesis</keyword>
<dbReference type="InterPro" id="IPR051046">
    <property type="entry name" value="MurCDEF_CellWall_CoF430Synth"/>
</dbReference>
<dbReference type="InterPro" id="IPR000713">
    <property type="entry name" value="Mur_ligase_N"/>
</dbReference>
<comment type="catalytic activity">
    <reaction evidence="10 11">
        <text>D-alanyl-D-alanine + UDP-N-acetyl-alpha-D-muramoyl-L-alanyl-gamma-D-glutamyl-meso-2,6-diaminopimelate + ATP = UDP-N-acetyl-alpha-D-muramoyl-L-alanyl-gamma-D-glutamyl-meso-2,6-diaminopimeloyl-D-alanyl-D-alanine + ADP + phosphate + H(+)</text>
        <dbReference type="Rhea" id="RHEA:28374"/>
        <dbReference type="ChEBI" id="CHEBI:15378"/>
        <dbReference type="ChEBI" id="CHEBI:30616"/>
        <dbReference type="ChEBI" id="CHEBI:43474"/>
        <dbReference type="ChEBI" id="CHEBI:57822"/>
        <dbReference type="ChEBI" id="CHEBI:61386"/>
        <dbReference type="ChEBI" id="CHEBI:83905"/>
        <dbReference type="ChEBI" id="CHEBI:456216"/>
        <dbReference type="EC" id="6.3.2.10"/>
    </reaction>
</comment>
<gene>
    <name evidence="10" type="primary">murF</name>
    <name evidence="15" type="ORF">GCM10009710_12470</name>
</gene>
<keyword evidence="16" id="KW-1185">Reference proteome</keyword>
<dbReference type="Proteomes" id="UP001501057">
    <property type="component" value="Unassembled WGS sequence"/>
</dbReference>
<dbReference type="InterPro" id="IPR035911">
    <property type="entry name" value="MurE/MurF_N"/>
</dbReference>
<comment type="pathway">
    <text evidence="10 11">Cell wall biogenesis; peptidoglycan biosynthesis.</text>
</comment>
<keyword evidence="3 10" id="KW-0132">Cell division</keyword>
<accession>A0ABP4VNW7</accession>
<dbReference type="PANTHER" id="PTHR43024">
    <property type="entry name" value="UDP-N-ACETYLMURAMOYL-TRIPEPTIDE--D-ALANYL-D-ALANINE LIGASE"/>
    <property type="match status" value="1"/>
</dbReference>
<dbReference type="Gene3D" id="3.40.1390.10">
    <property type="entry name" value="MurE/MurF, N-terminal domain"/>
    <property type="match status" value="1"/>
</dbReference>
<dbReference type="Pfam" id="PF02875">
    <property type="entry name" value="Mur_ligase_C"/>
    <property type="match status" value="1"/>
</dbReference>
<keyword evidence="9 10" id="KW-0961">Cell wall biogenesis/degradation</keyword>
<keyword evidence="6 10" id="KW-0133">Cell shape</keyword>
<dbReference type="InterPro" id="IPR013221">
    <property type="entry name" value="Mur_ligase_cen"/>
</dbReference>
<dbReference type="InterPro" id="IPR036565">
    <property type="entry name" value="Mur-like_cat_sf"/>
</dbReference>
<dbReference type="InterPro" id="IPR036615">
    <property type="entry name" value="Mur_ligase_C_dom_sf"/>
</dbReference>
<dbReference type="RefSeq" id="WP_344198871.1">
    <property type="nucleotide sequence ID" value="NZ_BAAAME010000002.1"/>
</dbReference>
<evidence type="ECO:0000256" key="6">
    <source>
        <dbReference type="ARBA" id="ARBA00022960"/>
    </source>
</evidence>
<keyword evidence="2 10" id="KW-0436">Ligase</keyword>
<evidence type="ECO:0000256" key="2">
    <source>
        <dbReference type="ARBA" id="ARBA00022598"/>
    </source>
</evidence>
<evidence type="ECO:0000259" key="12">
    <source>
        <dbReference type="Pfam" id="PF01225"/>
    </source>
</evidence>
<dbReference type="InterPro" id="IPR004101">
    <property type="entry name" value="Mur_ligase_C"/>
</dbReference>
<keyword evidence="5 10" id="KW-0067">ATP-binding</keyword>
<organism evidence="15 16">
    <name type="scientific">Aeromicrobium alkaliterrae</name>
    <dbReference type="NCBI Taxonomy" id="302168"/>
    <lineage>
        <taxon>Bacteria</taxon>
        <taxon>Bacillati</taxon>
        <taxon>Actinomycetota</taxon>
        <taxon>Actinomycetes</taxon>
        <taxon>Propionibacteriales</taxon>
        <taxon>Nocardioidaceae</taxon>
        <taxon>Aeromicrobium</taxon>
    </lineage>
</organism>
<keyword evidence="1 10" id="KW-0963">Cytoplasm</keyword>
<proteinExistence type="inferred from homology"/>
<evidence type="ECO:0000313" key="15">
    <source>
        <dbReference type="EMBL" id="GAA1733246.1"/>
    </source>
</evidence>
<keyword evidence="4 10" id="KW-0547">Nucleotide-binding</keyword>
<evidence type="ECO:0000259" key="13">
    <source>
        <dbReference type="Pfam" id="PF02875"/>
    </source>
</evidence>
<dbReference type="HAMAP" id="MF_02019">
    <property type="entry name" value="MurF"/>
    <property type="match status" value="1"/>
</dbReference>
<dbReference type="SUPFAM" id="SSF53623">
    <property type="entry name" value="MurD-like peptide ligases, catalytic domain"/>
    <property type="match status" value="1"/>
</dbReference>
<feature type="domain" description="Mur ligase N-terminal catalytic" evidence="12">
    <location>
        <begin position="31"/>
        <end position="96"/>
    </location>
</feature>
<evidence type="ECO:0000256" key="11">
    <source>
        <dbReference type="RuleBase" id="RU004136"/>
    </source>
</evidence>
<feature type="domain" description="Mur ligase central" evidence="14">
    <location>
        <begin position="112"/>
        <end position="298"/>
    </location>
</feature>
<evidence type="ECO:0000256" key="8">
    <source>
        <dbReference type="ARBA" id="ARBA00023306"/>
    </source>
</evidence>
<dbReference type="SUPFAM" id="SSF63418">
    <property type="entry name" value="MurE/MurF N-terminal domain"/>
    <property type="match status" value="1"/>
</dbReference>
<evidence type="ECO:0000256" key="3">
    <source>
        <dbReference type="ARBA" id="ARBA00022618"/>
    </source>
</evidence>
<dbReference type="Gene3D" id="3.90.190.20">
    <property type="entry name" value="Mur ligase, C-terminal domain"/>
    <property type="match status" value="1"/>
</dbReference>
<name>A0ABP4VNW7_9ACTN</name>
<protein>
    <recommendedName>
        <fullName evidence="10 11">UDP-N-acetylmuramoyl-tripeptide--D-alanyl-D-alanine ligase</fullName>
        <ecNumber evidence="10 11">6.3.2.10</ecNumber>
    </recommendedName>
    <alternativeName>
        <fullName evidence="10">D-alanyl-D-alanine-adding enzyme</fullName>
    </alternativeName>
</protein>
<sequence>MIALAASEIARVTGGRLVGEPTVEVTAPAVIDSRQAEPGGLFAALTGEHADGHDFVAAASSVGAVLALVEREVTEVDVAQVVVDDVTAALGRLARHVHDLLAADGLTTIALTGSAGKTSTKDLLAHLLEPQGPTIAPQGSFNNEWGVPLTVLRATAETRFLVVEMGARGIGHIATLCAITPPDVAAVLNVGSAHVGEFGGLDDTARAKGEIVEALPESGTAVLNLDDRRVRAMADRTRARVLGFGQDEAADVRLTSLELDPSGFPALTLEHDGRSVDVVLPQLGLHHGANAAAAVALAVAAGVDFVVAAERLSSAAARSPHRMARHVTDAGVVVVDDAYNANPESMAAAVGWLAAAAGDRGVAVLGPMLELGADSEALHRSVGELVARSGLRAVVAVGAEAAPIAEAAGGIGVAVADVTEALTQLRASLRPGDVVLVKASRSCRLERVADALR</sequence>
<dbReference type="GO" id="GO:0016874">
    <property type="term" value="F:ligase activity"/>
    <property type="evidence" value="ECO:0007669"/>
    <property type="project" value="UniProtKB-KW"/>
</dbReference>
<reference evidence="16" key="1">
    <citation type="journal article" date="2019" name="Int. J. Syst. Evol. Microbiol.">
        <title>The Global Catalogue of Microorganisms (GCM) 10K type strain sequencing project: providing services to taxonomists for standard genome sequencing and annotation.</title>
        <authorList>
            <consortium name="The Broad Institute Genomics Platform"/>
            <consortium name="The Broad Institute Genome Sequencing Center for Infectious Disease"/>
            <person name="Wu L."/>
            <person name="Ma J."/>
        </authorList>
    </citation>
    <scope>NUCLEOTIDE SEQUENCE [LARGE SCALE GENOMIC DNA]</scope>
    <source>
        <strain evidence="16">JCM 13518</strain>
    </source>
</reference>
<dbReference type="EMBL" id="BAAAME010000002">
    <property type="protein sequence ID" value="GAA1733246.1"/>
    <property type="molecule type" value="Genomic_DNA"/>
</dbReference>
<evidence type="ECO:0000256" key="4">
    <source>
        <dbReference type="ARBA" id="ARBA00022741"/>
    </source>
</evidence>
<dbReference type="Gene3D" id="3.40.1190.10">
    <property type="entry name" value="Mur-like, catalytic domain"/>
    <property type="match status" value="1"/>
</dbReference>
<keyword evidence="8 10" id="KW-0131">Cell cycle</keyword>
<evidence type="ECO:0000259" key="14">
    <source>
        <dbReference type="Pfam" id="PF08245"/>
    </source>
</evidence>
<dbReference type="NCBIfam" id="TIGR01143">
    <property type="entry name" value="murF"/>
    <property type="match status" value="1"/>
</dbReference>
<evidence type="ECO:0000256" key="5">
    <source>
        <dbReference type="ARBA" id="ARBA00022840"/>
    </source>
</evidence>
<dbReference type="EC" id="6.3.2.10" evidence="10 11"/>
<dbReference type="SUPFAM" id="SSF53244">
    <property type="entry name" value="MurD-like peptide ligases, peptide-binding domain"/>
    <property type="match status" value="1"/>
</dbReference>
<evidence type="ECO:0000256" key="10">
    <source>
        <dbReference type="HAMAP-Rule" id="MF_02019"/>
    </source>
</evidence>
<dbReference type="InterPro" id="IPR005863">
    <property type="entry name" value="UDP-N-AcMur_synth"/>
</dbReference>
<dbReference type="Pfam" id="PF01225">
    <property type="entry name" value="Mur_ligase"/>
    <property type="match status" value="1"/>
</dbReference>
<feature type="binding site" evidence="10">
    <location>
        <begin position="113"/>
        <end position="119"/>
    </location>
    <ligand>
        <name>ATP</name>
        <dbReference type="ChEBI" id="CHEBI:30616"/>
    </ligand>
</feature>